<dbReference type="PANTHER" id="PTHR21237:SF23">
    <property type="entry name" value="GRPE PROTEIN HOMOLOG, MITOCHONDRIAL"/>
    <property type="match status" value="1"/>
</dbReference>
<dbReference type="Gene3D" id="3.90.20.20">
    <property type="match status" value="1"/>
</dbReference>
<name>A0AB34IRG5_PRYPA</name>
<dbReference type="FunFam" id="2.30.22.10:FF:000002">
    <property type="entry name" value="GrpE protein homolog"/>
    <property type="match status" value="1"/>
</dbReference>
<dbReference type="InterPro" id="IPR009012">
    <property type="entry name" value="GrpE_head"/>
</dbReference>
<comment type="subcellular location">
    <subcellularLocation>
        <location evidence="1 4">Mitochondrion matrix</location>
    </subcellularLocation>
</comment>
<dbReference type="CDD" id="cd00446">
    <property type="entry name" value="GrpE"/>
    <property type="match status" value="1"/>
</dbReference>
<accession>A0AB34IRG5</accession>
<protein>
    <recommendedName>
        <fullName evidence="4">GrpE protein homolog</fullName>
    </recommendedName>
</protein>
<keyword evidence="9" id="KW-1185">Reference proteome</keyword>
<dbReference type="GO" id="GO:0030150">
    <property type="term" value="P:protein import into mitochondrial matrix"/>
    <property type="evidence" value="ECO:0007669"/>
    <property type="project" value="TreeGrafter"/>
</dbReference>
<comment type="caution">
    <text evidence="8">The sequence shown here is derived from an EMBL/GenBank/DDBJ whole genome shotgun (WGS) entry which is preliminary data.</text>
</comment>
<dbReference type="GO" id="GO:0001405">
    <property type="term" value="C:PAM complex, Tim23 associated import motor"/>
    <property type="evidence" value="ECO:0007669"/>
    <property type="project" value="TreeGrafter"/>
</dbReference>
<dbReference type="InterPro" id="IPR013805">
    <property type="entry name" value="GrpE_CC"/>
</dbReference>
<feature type="coiled-coil region" evidence="6">
    <location>
        <begin position="87"/>
        <end position="114"/>
    </location>
</feature>
<dbReference type="Gene3D" id="2.30.22.10">
    <property type="entry name" value="Head domain of nucleotide exchange factor GrpE"/>
    <property type="match status" value="1"/>
</dbReference>
<evidence type="ECO:0000313" key="8">
    <source>
        <dbReference type="EMBL" id="KAL1504168.1"/>
    </source>
</evidence>
<dbReference type="PRINTS" id="PR00773">
    <property type="entry name" value="GRPEPROTEIN"/>
</dbReference>
<gene>
    <name evidence="8" type="ORF">AB1Y20_010577</name>
</gene>
<feature type="compositionally biased region" description="Pro residues" evidence="7">
    <location>
        <begin position="59"/>
        <end position="70"/>
    </location>
</feature>
<evidence type="ECO:0000256" key="5">
    <source>
        <dbReference type="RuleBase" id="RU004478"/>
    </source>
</evidence>
<dbReference type="InterPro" id="IPR000740">
    <property type="entry name" value="GrpE"/>
</dbReference>
<dbReference type="GO" id="GO:0051082">
    <property type="term" value="F:unfolded protein binding"/>
    <property type="evidence" value="ECO:0007669"/>
    <property type="project" value="TreeGrafter"/>
</dbReference>
<dbReference type="HAMAP" id="MF_01151">
    <property type="entry name" value="GrpE"/>
    <property type="match status" value="1"/>
</dbReference>
<evidence type="ECO:0000256" key="3">
    <source>
        <dbReference type="ARBA" id="ARBA00023186"/>
    </source>
</evidence>
<comment type="similarity">
    <text evidence="2 5">Belongs to the GrpE family.</text>
</comment>
<feature type="compositionally biased region" description="Acidic residues" evidence="7">
    <location>
        <begin position="71"/>
        <end position="81"/>
    </location>
</feature>
<evidence type="ECO:0000256" key="1">
    <source>
        <dbReference type="ARBA" id="ARBA00004305"/>
    </source>
</evidence>
<proteinExistence type="inferred from homology"/>
<dbReference type="GO" id="GO:0042803">
    <property type="term" value="F:protein homodimerization activity"/>
    <property type="evidence" value="ECO:0007669"/>
    <property type="project" value="InterPro"/>
</dbReference>
<keyword evidence="4" id="KW-0496">Mitochondrion</keyword>
<dbReference type="SUPFAM" id="SSF58014">
    <property type="entry name" value="Coiled-coil domain of nucleotide exchange factor GrpE"/>
    <property type="match status" value="1"/>
</dbReference>
<evidence type="ECO:0000256" key="6">
    <source>
        <dbReference type="SAM" id="Coils"/>
    </source>
</evidence>
<organism evidence="8 9">
    <name type="scientific">Prymnesium parvum</name>
    <name type="common">Toxic golden alga</name>
    <dbReference type="NCBI Taxonomy" id="97485"/>
    <lineage>
        <taxon>Eukaryota</taxon>
        <taxon>Haptista</taxon>
        <taxon>Haptophyta</taxon>
        <taxon>Prymnesiophyceae</taxon>
        <taxon>Prymnesiales</taxon>
        <taxon>Prymnesiaceae</taxon>
        <taxon>Prymnesium</taxon>
    </lineage>
</organism>
<comment type="function">
    <text evidence="4">Essential component of the PAM complex, a complex required for the translocation of transit peptide-containing proteins from the inner membrane into the mitochondrial matrix in an ATP-dependent manner.</text>
</comment>
<feature type="region of interest" description="Disordered" evidence="7">
    <location>
        <begin position="40"/>
        <end position="85"/>
    </location>
</feature>
<dbReference type="GO" id="GO:0000774">
    <property type="term" value="F:adenyl-nucleotide exchange factor activity"/>
    <property type="evidence" value="ECO:0007669"/>
    <property type="project" value="InterPro"/>
</dbReference>
<dbReference type="Pfam" id="PF01025">
    <property type="entry name" value="GrpE"/>
    <property type="match status" value="1"/>
</dbReference>
<dbReference type="GO" id="GO:0051087">
    <property type="term" value="F:protein-folding chaperone binding"/>
    <property type="evidence" value="ECO:0007669"/>
    <property type="project" value="InterPro"/>
</dbReference>
<evidence type="ECO:0000256" key="7">
    <source>
        <dbReference type="SAM" id="MobiDB-lite"/>
    </source>
</evidence>
<dbReference type="GO" id="GO:0006457">
    <property type="term" value="P:protein folding"/>
    <property type="evidence" value="ECO:0007669"/>
    <property type="project" value="InterPro"/>
</dbReference>
<dbReference type="PROSITE" id="PS01071">
    <property type="entry name" value="GRPE"/>
    <property type="match status" value="1"/>
</dbReference>
<dbReference type="SUPFAM" id="SSF51064">
    <property type="entry name" value="Head domain of nucleotide exchange factor GrpE"/>
    <property type="match status" value="1"/>
</dbReference>
<feature type="compositionally biased region" description="Low complexity" evidence="7">
    <location>
        <begin position="42"/>
        <end position="58"/>
    </location>
</feature>
<dbReference type="PANTHER" id="PTHR21237">
    <property type="entry name" value="GRPE PROTEIN"/>
    <property type="match status" value="1"/>
</dbReference>
<sequence length="250" mass="27007">MAMRMLSRRALRLSAQPQARAWALRAPPACCHRILCTSATPPGQGSAAEDAAAAKGEAPPQPPPPPSPEDPLPEVEAEDADAPPSEVDVLKARVAELESEAEKKHDQLLRALADADNIKRRAAIDVGNSKKFAIEKFAKSLLDVADNLSRAAESVPPDLRASEEQPILRALYDGVTMTDAVLHKCFSEHGLIKMEPLGEKFDPNMHEALFDMPDAEKEPGTVMFVSTAGYMLNDRCLRAAQVGISKKPAE</sequence>
<dbReference type="AlphaFoldDB" id="A0AB34IRG5"/>
<evidence type="ECO:0000313" key="9">
    <source>
        <dbReference type="Proteomes" id="UP001515480"/>
    </source>
</evidence>
<dbReference type="Proteomes" id="UP001515480">
    <property type="component" value="Unassembled WGS sequence"/>
</dbReference>
<evidence type="ECO:0000256" key="2">
    <source>
        <dbReference type="ARBA" id="ARBA00009054"/>
    </source>
</evidence>
<keyword evidence="3 4" id="KW-0143">Chaperone</keyword>
<reference evidence="8 9" key="1">
    <citation type="journal article" date="2024" name="Science">
        <title>Giant polyketide synthase enzymes in the biosynthesis of giant marine polyether toxins.</title>
        <authorList>
            <person name="Fallon T.R."/>
            <person name="Shende V.V."/>
            <person name="Wierzbicki I.H."/>
            <person name="Pendleton A.L."/>
            <person name="Watervoot N.F."/>
            <person name="Auber R.P."/>
            <person name="Gonzalez D.J."/>
            <person name="Wisecaver J.H."/>
            <person name="Moore B.S."/>
        </authorList>
    </citation>
    <scope>NUCLEOTIDE SEQUENCE [LARGE SCALE GENOMIC DNA]</scope>
    <source>
        <strain evidence="8 9">12B1</strain>
    </source>
</reference>
<evidence type="ECO:0000256" key="4">
    <source>
        <dbReference type="RuleBase" id="RU000640"/>
    </source>
</evidence>
<keyword evidence="6" id="KW-0175">Coiled coil</keyword>
<dbReference type="EMBL" id="JBGBPQ010000020">
    <property type="protein sequence ID" value="KAL1504168.1"/>
    <property type="molecule type" value="Genomic_DNA"/>
</dbReference>